<organism evidence="5 6">
    <name type="scientific">Rhodoplanes serenus</name>
    <dbReference type="NCBI Taxonomy" id="200615"/>
    <lineage>
        <taxon>Bacteria</taxon>
        <taxon>Pseudomonadati</taxon>
        <taxon>Pseudomonadota</taxon>
        <taxon>Alphaproteobacteria</taxon>
        <taxon>Hyphomicrobiales</taxon>
        <taxon>Nitrobacteraceae</taxon>
        <taxon>Rhodoplanes</taxon>
    </lineage>
</organism>
<dbReference type="GO" id="GO:0005886">
    <property type="term" value="C:plasma membrane"/>
    <property type="evidence" value="ECO:0007669"/>
    <property type="project" value="TreeGrafter"/>
</dbReference>
<evidence type="ECO:0000313" key="5">
    <source>
        <dbReference type="EMBL" id="MTW17422.1"/>
    </source>
</evidence>
<feature type="transmembrane region" description="Helical" evidence="4">
    <location>
        <begin position="135"/>
        <end position="156"/>
    </location>
</feature>
<dbReference type="Proteomes" id="UP000438991">
    <property type="component" value="Unassembled WGS sequence"/>
</dbReference>
<feature type="transmembrane region" description="Helical" evidence="4">
    <location>
        <begin position="52"/>
        <end position="73"/>
    </location>
</feature>
<evidence type="ECO:0000256" key="3">
    <source>
        <dbReference type="SAM" id="MobiDB-lite"/>
    </source>
</evidence>
<dbReference type="CDD" id="cd01949">
    <property type="entry name" value="GGDEF"/>
    <property type="match status" value="1"/>
</dbReference>
<dbReference type="SMART" id="SM00267">
    <property type="entry name" value="GGDEF"/>
    <property type="match status" value="1"/>
</dbReference>
<evidence type="ECO:0000313" key="6">
    <source>
        <dbReference type="Proteomes" id="UP000438991"/>
    </source>
</evidence>
<dbReference type="PROSITE" id="PS50887">
    <property type="entry name" value="GGDEF"/>
    <property type="match status" value="1"/>
</dbReference>
<keyword evidence="4" id="KW-0472">Membrane</keyword>
<feature type="transmembrane region" description="Helical" evidence="4">
    <location>
        <begin position="79"/>
        <end position="97"/>
    </location>
</feature>
<dbReference type="SUPFAM" id="SSF55073">
    <property type="entry name" value="Nucleotide cyclase"/>
    <property type="match status" value="1"/>
</dbReference>
<comment type="caution">
    <text evidence="5">The sequence shown here is derived from an EMBL/GenBank/DDBJ whole genome shotgun (WGS) entry which is preliminary data.</text>
</comment>
<dbReference type="FunFam" id="3.30.70.270:FF:000001">
    <property type="entry name" value="Diguanylate cyclase domain protein"/>
    <property type="match status" value="1"/>
</dbReference>
<feature type="transmembrane region" description="Helical" evidence="4">
    <location>
        <begin position="25"/>
        <end position="45"/>
    </location>
</feature>
<dbReference type="InterPro" id="IPR043128">
    <property type="entry name" value="Rev_trsase/Diguanyl_cyclase"/>
</dbReference>
<evidence type="ECO:0000256" key="1">
    <source>
        <dbReference type="ARBA" id="ARBA00012528"/>
    </source>
</evidence>
<dbReference type="AlphaFoldDB" id="A0A327K1Y9"/>
<feature type="transmembrane region" description="Helical" evidence="4">
    <location>
        <begin position="202"/>
        <end position="225"/>
    </location>
</feature>
<comment type="catalytic activity">
    <reaction evidence="2">
        <text>2 GTP = 3',3'-c-di-GMP + 2 diphosphate</text>
        <dbReference type="Rhea" id="RHEA:24898"/>
        <dbReference type="ChEBI" id="CHEBI:33019"/>
        <dbReference type="ChEBI" id="CHEBI:37565"/>
        <dbReference type="ChEBI" id="CHEBI:58805"/>
        <dbReference type="EC" id="2.7.7.65"/>
    </reaction>
</comment>
<keyword evidence="4" id="KW-0812">Transmembrane</keyword>
<gene>
    <name evidence="5" type="ORF">GJ689_14540</name>
</gene>
<feature type="transmembrane region" description="Helical" evidence="4">
    <location>
        <begin position="109"/>
        <end position="129"/>
    </location>
</feature>
<dbReference type="PANTHER" id="PTHR45138">
    <property type="entry name" value="REGULATORY COMPONENTS OF SENSORY TRANSDUCTION SYSTEM"/>
    <property type="match status" value="1"/>
</dbReference>
<reference evidence="5 6" key="1">
    <citation type="submission" date="2019-11" db="EMBL/GenBank/DDBJ databases">
        <title>Whole-genome sequence of Rhodoplanes serenus DSM 18633, type strain.</title>
        <authorList>
            <person name="Kyndt J.A."/>
            <person name="Meyer T.E."/>
        </authorList>
    </citation>
    <scope>NUCLEOTIDE SEQUENCE [LARGE SCALE GENOMIC DNA]</scope>
    <source>
        <strain evidence="5 6">DSM 18633</strain>
    </source>
</reference>
<accession>A0A327K1Y9</accession>
<dbReference type="EC" id="2.7.7.65" evidence="1"/>
<feature type="transmembrane region" description="Helical" evidence="4">
    <location>
        <begin position="163"/>
        <end position="182"/>
    </location>
</feature>
<dbReference type="Gene3D" id="3.30.70.270">
    <property type="match status" value="1"/>
</dbReference>
<dbReference type="Pfam" id="PF00990">
    <property type="entry name" value="GGDEF"/>
    <property type="match status" value="1"/>
</dbReference>
<evidence type="ECO:0000256" key="4">
    <source>
        <dbReference type="SAM" id="Phobius"/>
    </source>
</evidence>
<protein>
    <recommendedName>
        <fullName evidence="1">diguanylate cyclase</fullName>
        <ecNumber evidence="1">2.7.7.65</ecNumber>
    </recommendedName>
</protein>
<evidence type="ECO:0000256" key="2">
    <source>
        <dbReference type="ARBA" id="ARBA00034247"/>
    </source>
</evidence>
<feature type="region of interest" description="Disordered" evidence="3">
    <location>
        <begin position="400"/>
        <end position="420"/>
    </location>
</feature>
<dbReference type="GO" id="GO:0043709">
    <property type="term" value="P:cell adhesion involved in single-species biofilm formation"/>
    <property type="evidence" value="ECO:0007669"/>
    <property type="project" value="TreeGrafter"/>
</dbReference>
<dbReference type="GO" id="GO:1902201">
    <property type="term" value="P:negative regulation of bacterial-type flagellum-dependent cell motility"/>
    <property type="evidence" value="ECO:0007669"/>
    <property type="project" value="TreeGrafter"/>
</dbReference>
<dbReference type="InterPro" id="IPR000160">
    <property type="entry name" value="GGDEF_dom"/>
</dbReference>
<dbReference type="EMBL" id="WNKV01000010">
    <property type="protein sequence ID" value="MTW17422.1"/>
    <property type="molecule type" value="Genomic_DNA"/>
</dbReference>
<dbReference type="InterPro" id="IPR050469">
    <property type="entry name" value="Diguanylate_Cyclase"/>
</dbReference>
<sequence length="420" mass="45882">MMEDAPDCGRTFRDPVPMNVDVNTLFQVTVYVEAILGLLLLFAWVQNTAIRAVAWWGSAHLLRAGSITLFGLYGTWPDIVTIDLANAILLTSFAVTWTGARVFDGRRPLPLAIIAGAALWLVGTHSAITLDRMELRALVSAAIIAGYTWATAVEFWRGRAEPLVSRLPATFLLFAHGALFLLRTPLSAMLPWSPTNEVFGSVWLTVLSSEALLFSISIAFILLAMAKERTEHRHKTAAMIDQLTGIANRRGFVAAADEVEQRQATEPRRIAVLLADLDKFKSINDRFGHAVGDAVLRVFADTMGRTVRPGDVFGRLGGEEFAAVLYDIGRERALLLAEELRARFAEEAGSVEGHPIYGTVSVGLALTEDRRIDVTGMLRQADQALYCAKERGRNRVEVAPCGSVERPNDPPPPGYAADAA</sequence>
<keyword evidence="4" id="KW-1133">Transmembrane helix</keyword>
<dbReference type="GO" id="GO:0052621">
    <property type="term" value="F:diguanylate cyclase activity"/>
    <property type="evidence" value="ECO:0007669"/>
    <property type="project" value="UniProtKB-EC"/>
</dbReference>
<name>A0A327K1Y9_9BRAD</name>
<dbReference type="PANTHER" id="PTHR45138:SF9">
    <property type="entry name" value="DIGUANYLATE CYCLASE DGCM-RELATED"/>
    <property type="match status" value="1"/>
</dbReference>
<dbReference type="NCBIfam" id="TIGR00254">
    <property type="entry name" value="GGDEF"/>
    <property type="match status" value="1"/>
</dbReference>
<dbReference type="InterPro" id="IPR029787">
    <property type="entry name" value="Nucleotide_cyclase"/>
</dbReference>
<proteinExistence type="predicted"/>